<dbReference type="Proteomes" id="UP000244956">
    <property type="component" value="Unassembled WGS sequence"/>
</dbReference>
<comment type="caution">
    <text evidence="2">The sequence shown here is derived from an EMBL/GenBank/DDBJ whole genome shotgun (WGS) entry which is preliminary data.</text>
</comment>
<organism evidence="2 3">
    <name type="scientific">Marinilabilia rubra</name>
    <dbReference type="NCBI Taxonomy" id="2162893"/>
    <lineage>
        <taxon>Bacteria</taxon>
        <taxon>Pseudomonadati</taxon>
        <taxon>Bacteroidota</taxon>
        <taxon>Bacteroidia</taxon>
        <taxon>Marinilabiliales</taxon>
        <taxon>Marinilabiliaceae</taxon>
        <taxon>Marinilabilia</taxon>
    </lineage>
</organism>
<dbReference type="RefSeq" id="WP_109265677.1">
    <property type="nucleotide sequence ID" value="NZ_QEWP01000018.1"/>
</dbReference>
<name>A0A2U2B556_9BACT</name>
<dbReference type="EMBL" id="QEWP01000018">
    <property type="protein sequence ID" value="PWD98183.1"/>
    <property type="molecule type" value="Genomic_DNA"/>
</dbReference>
<dbReference type="AlphaFoldDB" id="A0A2U2B556"/>
<evidence type="ECO:0000313" key="3">
    <source>
        <dbReference type="Proteomes" id="UP000244956"/>
    </source>
</evidence>
<feature type="region of interest" description="Disordered" evidence="1">
    <location>
        <begin position="1"/>
        <end position="32"/>
    </location>
</feature>
<proteinExistence type="predicted"/>
<gene>
    <name evidence="2" type="ORF">DDZ16_16965</name>
</gene>
<protein>
    <submittedName>
        <fullName evidence="2">Uncharacterized protein</fullName>
    </submittedName>
</protein>
<evidence type="ECO:0000313" key="2">
    <source>
        <dbReference type="EMBL" id="PWD98183.1"/>
    </source>
</evidence>
<dbReference type="OrthoDB" id="9938010at2"/>
<feature type="compositionally biased region" description="Basic and acidic residues" evidence="1">
    <location>
        <begin position="9"/>
        <end position="20"/>
    </location>
</feature>
<sequence length="70" mass="8344">MKSKKLQKSKADFDAFEKPKKSGAKLKQDKRPKKRLSIYDDLDEMDEFVLDENEFRGFDDIYSDDDDDLY</sequence>
<reference evidence="2 3" key="1">
    <citation type="submission" date="2018-05" db="EMBL/GenBank/DDBJ databases">
        <title>Marinilabilia rubrum sp. nov., isolated from saltern sediment.</title>
        <authorList>
            <person name="Zhang R."/>
        </authorList>
    </citation>
    <scope>NUCLEOTIDE SEQUENCE [LARGE SCALE GENOMIC DNA]</scope>
    <source>
        <strain evidence="2 3">WTE16</strain>
    </source>
</reference>
<evidence type="ECO:0000256" key="1">
    <source>
        <dbReference type="SAM" id="MobiDB-lite"/>
    </source>
</evidence>
<accession>A0A2U2B556</accession>
<keyword evidence="3" id="KW-1185">Reference proteome</keyword>
<feature type="compositionally biased region" description="Basic residues" evidence="1">
    <location>
        <begin position="21"/>
        <end position="32"/>
    </location>
</feature>